<dbReference type="Gene3D" id="3.60.15.10">
    <property type="entry name" value="Ribonuclease Z/Hydroxyacylglutathione hydrolase-like"/>
    <property type="match status" value="1"/>
</dbReference>
<keyword evidence="2" id="KW-0479">Metal-binding</keyword>
<protein>
    <submittedName>
        <fullName evidence="6">MBL fold metallo-hydrolase</fullName>
    </submittedName>
</protein>
<evidence type="ECO:0000256" key="1">
    <source>
        <dbReference type="ARBA" id="ARBA00001947"/>
    </source>
</evidence>
<evidence type="ECO:0000256" key="3">
    <source>
        <dbReference type="ARBA" id="ARBA00022801"/>
    </source>
</evidence>
<dbReference type="EMBL" id="BAAFSF010000001">
    <property type="protein sequence ID" value="GAB1251575.1"/>
    <property type="molecule type" value="Genomic_DNA"/>
</dbReference>
<evidence type="ECO:0000313" key="7">
    <source>
        <dbReference type="Proteomes" id="UP001628220"/>
    </source>
</evidence>
<comment type="cofactor">
    <cofactor evidence="1">
        <name>Zn(2+)</name>
        <dbReference type="ChEBI" id="CHEBI:29105"/>
    </cofactor>
</comment>
<dbReference type="SMART" id="SM00849">
    <property type="entry name" value="Lactamase_B"/>
    <property type="match status" value="1"/>
</dbReference>
<keyword evidence="3" id="KW-0378">Hydrolase</keyword>
<feature type="domain" description="Metallo-beta-lactamase" evidence="5">
    <location>
        <begin position="17"/>
        <end position="202"/>
    </location>
</feature>
<dbReference type="PANTHER" id="PTHR46233">
    <property type="entry name" value="HYDROXYACYLGLUTATHIONE HYDROLASE GLOC"/>
    <property type="match status" value="1"/>
</dbReference>
<proteinExistence type="predicted"/>
<name>A0ABQ0E1H1_9PORP</name>
<keyword evidence="4" id="KW-0862">Zinc</keyword>
<dbReference type="InterPro" id="IPR001279">
    <property type="entry name" value="Metallo-B-lactamas"/>
</dbReference>
<gene>
    <name evidence="6" type="ORF">Tsumi_06790</name>
</gene>
<dbReference type="Pfam" id="PF00753">
    <property type="entry name" value="Lactamase_B"/>
    <property type="match status" value="1"/>
</dbReference>
<evidence type="ECO:0000259" key="5">
    <source>
        <dbReference type="SMART" id="SM00849"/>
    </source>
</evidence>
<dbReference type="RefSeq" id="WP_411915380.1">
    <property type="nucleotide sequence ID" value="NZ_BAAFSF010000001.1"/>
</dbReference>
<reference evidence="6 7" key="1">
    <citation type="journal article" date="2025" name="Int. J. Syst. Evol. Microbiol.">
        <title>Desulfovibrio falkowii sp. nov., Porphyromonas miyakawae sp. nov., Mediterraneibacter flintii sp. nov. and Owariibacterium komagatae gen. nov., sp. nov., isolated from human faeces.</title>
        <authorList>
            <person name="Hamaguchi T."/>
            <person name="Ohara M."/>
            <person name="Hisatomi A."/>
            <person name="Sekiguchi K."/>
            <person name="Takeda J.I."/>
            <person name="Ueyama J."/>
            <person name="Ito M."/>
            <person name="Nishiwaki H."/>
            <person name="Ogi T."/>
            <person name="Hirayama M."/>
            <person name="Ohkuma M."/>
            <person name="Sakamoto M."/>
            <person name="Ohno K."/>
        </authorList>
    </citation>
    <scope>NUCLEOTIDE SEQUENCE [LARGE SCALE GENOMIC DNA]</scope>
    <source>
        <strain evidence="6 7">13CB11C</strain>
    </source>
</reference>
<dbReference type="Proteomes" id="UP001628220">
    <property type="component" value="Unassembled WGS sequence"/>
</dbReference>
<comment type="caution">
    <text evidence="6">The sequence shown here is derived from an EMBL/GenBank/DDBJ whole genome shotgun (WGS) entry which is preliminary data.</text>
</comment>
<dbReference type="InterPro" id="IPR051453">
    <property type="entry name" value="MBL_Glyoxalase_II"/>
</dbReference>
<keyword evidence="7" id="KW-1185">Reference proteome</keyword>
<dbReference type="InterPro" id="IPR036866">
    <property type="entry name" value="RibonucZ/Hydroxyglut_hydro"/>
</dbReference>
<organism evidence="6 7">
    <name type="scientific">Porphyromonas miyakawae</name>
    <dbReference type="NCBI Taxonomy" id="3137470"/>
    <lineage>
        <taxon>Bacteria</taxon>
        <taxon>Pseudomonadati</taxon>
        <taxon>Bacteroidota</taxon>
        <taxon>Bacteroidia</taxon>
        <taxon>Bacteroidales</taxon>
        <taxon>Porphyromonadaceae</taxon>
        <taxon>Porphyromonas</taxon>
    </lineage>
</organism>
<accession>A0ABQ0E1H1</accession>
<dbReference type="CDD" id="cd06262">
    <property type="entry name" value="metallo-hydrolase-like_MBL-fold"/>
    <property type="match status" value="1"/>
</dbReference>
<evidence type="ECO:0000256" key="2">
    <source>
        <dbReference type="ARBA" id="ARBA00022723"/>
    </source>
</evidence>
<dbReference type="PANTHER" id="PTHR46233:SF3">
    <property type="entry name" value="HYDROXYACYLGLUTATHIONE HYDROLASE GLOC"/>
    <property type="match status" value="1"/>
</dbReference>
<evidence type="ECO:0000313" key="6">
    <source>
        <dbReference type="EMBL" id="GAB1251575.1"/>
    </source>
</evidence>
<evidence type="ECO:0000256" key="4">
    <source>
        <dbReference type="ARBA" id="ARBA00022833"/>
    </source>
</evidence>
<sequence length="220" mass="24876">MKKITEHVYSLVFNSVEENCYILIDKDTQEAAIVDPGCMNEEENAELVLAIEQLKAKPVLLLLTHLHFDHIWGASFVARQWKLTPYAHADEIAFMPTLSEQLRAYCIGLPKDYQEVSFKSLPSDTPLYYGKSYLEARFVPGHTIGHVAYYNPIEKFLLSGDVLFYESIGRTDLQGGNYKTLIQSIQNEIFSLPNDTLVLPGHGIATSVGHEKKNNPFLLQ</sequence>
<dbReference type="SUPFAM" id="SSF56281">
    <property type="entry name" value="Metallo-hydrolase/oxidoreductase"/>
    <property type="match status" value="1"/>
</dbReference>